<evidence type="ECO:0000256" key="2">
    <source>
        <dbReference type="ARBA" id="ARBA00007749"/>
    </source>
</evidence>
<dbReference type="PANTHER" id="PTHR42978">
    <property type="entry name" value="QUORUM-QUENCHING LACTONASE YTNP-RELATED-RELATED"/>
    <property type="match status" value="1"/>
</dbReference>
<evidence type="ECO:0000256" key="3">
    <source>
        <dbReference type="ARBA" id="ARBA00022723"/>
    </source>
</evidence>
<name>A0ABP9M6G0_9BURK</name>
<accession>A0ABP9M6G0</accession>
<gene>
    <name evidence="7" type="ORF">GCM10023337_12920</name>
</gene>
<keyword evidence="5" id="KW-0862">Zinc</keyword>
<evidence type="ECO:0000313" key="7">
    <source>
        <dbReference type="EMBL" id="GAA5089668.1"/>
    </source>
</evidence>
<evidence type="ECO:0000256" key="4">
    <source>
        <dbReference type="ARBA" id="ARBA00022801"/>
    </source>
</evidence>
<dbReference type="InterPro" id="IPR001279">
    <property type="entry name" value="Metallo-B-lactamas"/>
</dbReference>
<comment type="similarity">
    <text evidence="2">Belongs to the metallo-beta-lactamase superfamily.</text>
</comment>
<feature type="domain" description="Metallo-beta-lactamase" evidence="6">
    <location>
        <begin position="23"/>
        <end position="206"/>
    </location>
</feature>
<dbReference type="EMBL" id="BAABKD010000009">
    <property type="protein sequence ID" value="GAA5089668.1"/>
    <property type="molecule type" value="Genomic_DNA"/>
</dbReference>
<comment type="caution">
    <text evidence="7">The sequence shown here is derived from an EMBL/GenBank/DDBJ whole genome shotgun (WGS) entry which is preliminary data.</text>
</comment>
<dbReference type="InterPro" id="IPR036866">
    <property type="entry name" value="RibonucZ/Hydroxyglut_hydro"/>
</dbReference>
<dbReference type="SUPFAM" id="SSF56281">
    <property type="entry name" value="Metallo-hydrolase/oxidoreductase"/>
    <property type="match status" value="1"/>
</dbReference>
<reference evidence="8" key="1">
    <citation type="journal article" date="2019" name="Int. J. Syst. Evol. Microbiol.">
        <title>The Global Catalogue of Microorganisms (GCM) 10K type strain sequencing project: providing services to taxonomists for standard genome sequencing and annotation.</title>
        <authorList>
            <consortium name="The Broad Institute Genomics Platform"/>
            <consortium name="The Broad Institute Genome Sequencing Center for Infectious Disease"/>
            <person name="Wu L."/>
            <person name="Ma J."/>
        </authorList>
    </citation>
    <scope>NUCLEOTIDE SEQUENCE [LARGE SCALE GENOMIC DNA]</scope>
    <source>
        <strain evidence="8">JCM 18423</strain>
    </source>
</reference>
<evidence type="ECO:0000259" key="6">
    <source>
        <dbReference type="SMART" id="SM00849"/>
    </source>
</evidence>
<dbReference type="PANTHER" id="PTHR42978:SF2">
    <property type="entry name" value="102 KBASES UNSTABLE REGION: FROM 1 TO 119443"/>
    <property type="match status" value="1"/>
</dbReference>
<dbReference type="InterPro" id="IPR051013">
    <property type="entry name" value="MBL_superfamily_lactonases"/>
</dbReference>
<dbReference type="SMART" id="SM00849">
    <property type="entry name" value="Lactamase_B"/>
    <property type="match status" value="1"/>
</dbReference>
<keyword evidence="8" id="KW-1185">Reference proteome</keyword>
<sequence>MTVQHDILVEGNCLSFKGGFFGFSAVVLVNVDGHSPILFDTGHHSTRLLLLSALAERNLRPADIKTVFLSHLHFDHINNIDLFPNATIYVSSAEWAYSQHPPSEDVFGSQGMNEYLQRQNLQLIHEPEGELASGLFYRQAPGHTTGSYLLHFVNPENKRVVLAGDACKTYRELVTLSAANEYDPGRQSSKTLQWIADNADIVVPGHFPELHRTPHGWIWNQPSTLELIVR</sequence>
<dbReference type="Pfam" id="PF00753">
    <property type="entry name" value="Lactamase_B"/>
    <property type="match status" value="1"/>
</dbReference>
<keyword evidence="4" id="KW-0378">Hydrolase</keyword>
<keyword evidence="3" id="KW-0479">Metal-binding</keyword>
<evidence type="ECO:0000313" key="8">
    <source>
        <dbReference type="Proteomes" id="UP001500227"/>
    </source>
</evidence>
<protein>
    <recommendedName>
        <fullName evidence="6">Metallo-beta-lactamase domain-containing protein</fullName>
    </recommendedName>
</protein>
<comment type="cofactor">
    <cofactor evidence="1">
        <name>Zn(2+)</name>
        <dbReference type="ChEBI" id="CHEBI:29105"/>
    </cofactor>
</comment>
<organism evidence="7 8">
    <name type="scientific">Paenalcaligenes hermetiae</name>
    <dbReference type="NCBI Taxonomy" id="1157987"/>
    <lineage>
        <taxon>Bacteria</taxon>
        <taxon>Pseudomonadati</taxon>
        <taxon>Pseudomonadota</taxon>
        <taxon>Betaproteobacteria</taxon>
        <taxon>Burkholderiales</taxon>
        <taxon>Alcaligenaceae</taxon>
        <taxon>Paenalcaligenes</taxon>
    </lineage>
</organism>
<dbReference type="Proteomes" id="UP001500227">
    <property type="component" value="Unassembled WGS sequence"/>
</dbReference>
<dbReference type="Gene3D" id="3.60.15.10">
    <property type="entry name" value="Ribonuclease Z/Hydroxyacylglutathione hydrolase-like"/>
    <property type="match status" value="1"/>
</dbReference>
<evidence type="ECO:0000256" key="1">
    <source>
        <dbReference type="ARBA" id="ARBA00001947"/>
    </source>
</evidence>
<evidence type="ECO:0000256" key="5">
    <source>
        <dbReference type="ARBA" id="ARBA00022833"/>
    </source>
</evidence>
<dbReference type="RefSeq" id="WP_345370509.1">
    <property type="nucleotide sequence ID" value="NZ_BAABKD010000009.1"/>
</dbReference>
<proteinExistence type="inferred from homology"/>